<sequence length="139" mass="15624">MEFPTGHRTRWHRPHSTLFCIPSLNWPALLLLHCAGRIATSRQTMNSARPSGVRKRVAESARSLRFPAKRDAAARGVHQRKSCPEVVHRTSRERRDRCGDRGSGWGCVLQILTTRGNPLFFAHFKLGDAAGWRCPVGSI</sequence>
<dbReference type="HOGENOM" id="CLU_1844349_0_0_6"/>
<evidence type="ECO:0000313" key="1">
    <source>
        <dbReference type="EMBL" id="AAF85523.1"/>
    </source>
</evidence>
<dbReference type="STRING" id="160492.XF_2738"/>
<dbReference type="KEGG" id="xfa:XF_2738"/>
<dbReference type="PIR" id="H82521">
    <property type="entry name" value="H82521"/>
</dbReference>
<dbReference type="AlphaFoldDB" id="Q9P9Y2"/>
<accession>Q9P9Y2</accession>
<organism evidence="1 2">
    <name type="scientific">Xylella fastidiosa (strain 9a5c)</name>
    <dbReference type="NCBI Taxonomy" id="160492"/>
    <lineage>
        <taxon>Bacteria</taxon>
        <taxon>Pseudomonadati</taxon>
        <taxon>Pseudomonadota</taxon>
        <taxon>Gammaproteobacteria</taxon>
        <taxon>Lysobacterales</taxon>
        <taxon>Lysobacteraceae</taxon>
        <taxon>Xylella</taxon>
    </lineage>
</organism>
<dbReference type="EMBL" id="AE003849">
    <property type="protein sequence ID" value="AAF85523.1"/>
    <property type="molecule type" value="Genomic_DNA"/>
</dbReference>
<proteinExistence type="predicted"/>
<evidence type="ECO:0000313" key="2">
    <source>
        <dbReference type="Proteomes" id="UP000000812"/>
    </source>
</evidence>
<dbReference type="Proteomes" id="UP000000812">
    <property type="component" value="Chromosome"/>
</dbReference>
<name>Q9P9Y2_XYLFA</name>
<gene>
    <name evidence="1" type="ordered locus">XF_2738</name>
</gene>
<reference evidence="1 2" key="1">
    <citation type="journal article" date="2000" name="Nature">
        <title>The genome sequence of the plant pathogen Xylella fastidiosa.</title>
        <authorList>
            <person name="Simpson A.J."/>
            <person name="Reinach F.C."/>
            <person name="Arruda P."/>
            <person name="Abreu F.A."/>
            <person name="Acencio M."/>
            <person name="Alvarenga R."/>
            <person name="Alves L.M."/>
            <person name="Araya J.E."/>
            <person name="Baia G.S."/>
            <person name="Baptista C.S."/>
            <person name="Barros M.H."/>
            <person name="Bonaccorsi E.D."/>
            <person name="Bordin S."/>
            <person name="Bove J.M."/>
            <person name="Briones M.R."/>
            <person name="Bueno M.R."/>
            <person name="Camargo A.A."/>
            <person name="Camargo L.E."/>
            <person name="Carraro D.M."/>
            <person name="Carrer H."/>
            <person name="Colauto N.B."/>
            <person name="Colombo C."/>
            <person name="Costa F.F."/>
            <person name="Costa M.C."/>
            <person name="Costa-Neto C.M."/>
            <person name="Coutinho L.L."/>
            <person name="Cristofani M."/>
            <person name="Dias-Neto E."/>
            <person name="Docena C."/>
            <person name="El-Dorry H."/>
            <person name="Facincani A.P."/>
            <person name="Ferreira A.J."/>
            <person name="Ferreira V.C."/>
            <person name="Ferro J.A."/>
            <person name="Fraga J.S."/>
            <person name="Franca S.C."/>
            <person name="Franco M.C."/>
            <person name="Frohme M."/>
            <person name="Furlan L.R."/>
            <person name="Garnier M."/>
            <person name="Goldman G.H."/>
            <person name="Goldman M.H."/>
            <person name="Gomes S.L."/>
            <person name="Gruber A."/>
            <person name="Ho P.L."/>
            <person name="Hoheisel J.D."/>
            <person name="Junqueira M.L."/>
            <person name="Kemper E.L."/>
            <person name="Kitajima J.P."/>
            <person name="Krieger J.E."/>
            <person name="Kuramae E.E."/>
            <person name="Laigret F."/>
            <person name="Lambais M.R."/>
            <person name="Leite L.C."/>
            <person name="Lemos E.G."/>
            <person name="Lemos M.V."/>
            <person name="Lopes S.A."/>
            <person name="Lopes C.R."/>
            <person name="Machado J.A."/>
            <person name="Machado M.A."/>
            <person name="Madeira A.M."/>
            <person name="Madeira H.M."/>
            <person name="Marino C.L."/>
            <person name="Marques M.V."/>
            <person name="Martins E.A."/>
            <person name="Martins E.M."/>
            <person name="Matsukuma A.Y."/>
            <person name="Menck C.F."/>
            <person name="Miracca E.C."/>
            <person name="Miyaki C.Y."/>
            <person name="Monteriro-Vitorello C.B."/>
            <person name="Moon D.H."/>
            <person name="Nagai M.A."/>
            <person name="Nascimento A.L."/>
            <person name="Netto L.E."/>
            <person name="Nhani A.Jr."/>
            <person name="Nobrega F.G."/>
            <person name="Nunes L.R."/>
            <person name="Oliveira M.A."/>
            <person name="de Oliveira M.C."/>
            <person name="de Oliveira R.C."/>
            <person name="Palmieri D.A."/>
            <person name="Paris A."/>
            <person name="Peixoto B.R."/>
            <person name="Pereira G.A."/>
            <person name="Pereira H.A.Jr."/>
            <person name="Pesquero J.B."/>
            <person name="Quaggio R.B."/>
            <person name="Roberto P.G."/>
            <person name="Rodrigues V."/>
            <person name="de M Rosa A.J."/>
            <person name="de Rosa V.E.Jr."/>
            <person name="de Sa R.G."/>
            <person name="Santelli R.V."/>
            <person name="Sawasaki H.E."/>
            <person name="da Silva A.C."/>
            <person name="da Silva A.M."/>
            <person name="da Silva F.R."/>
            <person name="da Silva W.A.Jr."/>
            <person name="da Silveira J.F."/>
            <person name="Silvestri M.L."/>
            <person name="Siqueira W.J."/>
            <person name="de Souza A.A."/>
            <person name="de Souza A.P."/>
            <person name="Terenzi M.F."/>
            <person name="Truffi D."/>
            <person name="Tsai S.M."/>
            <person name="Tsuhako M.H."/>
            <person name="Vallada H."/>
            <person name="Van Sluys M.A."/>
            <person name="Verjovski-Almeida S."/>
            <person name="Vettore A.L."/>
            <person name="Zago M.A."/>
            <person name="Zatz M."/>
            <person name="Meidanis J."/>
            <person name="Setubal J.C."/>
        </authorList>
    </citation>
    <scope>NUCLEOTIDE SEQUENCE [LARGE SCALE GENOMIC DNA]</scope>
    <source>
        <strain evidence="1 2">9a5c</strain>
    </source>
</reference>
<protein>
    <submittedName>
        <fullName evidence="1">Uncharacterized protein</fullName>
    </submittedName>
</protein>